<proteinExistence type="predicted"/>
<accession>A0A6L8UU84</accession>
<evidence type="ECO:0000259" key="1">
    <source>
        <dbReference type="SMART" id="SM00507"/>
    </source>
</evidence>
<keyword evidence="2" id="KW-0540">Nuclease</keyword>
<evidence type="ECO:0000313" key="2">
    <source>
        <dbReference type="EMBL" id="MZQ80680.1"/>
    </source>
</evidence>
<keyword evidence="2" id="KW-0255">Endonuclease</keyword>
<keyword evidence="3" id="KW-1185">Reference proteome</keyword>
<sequence>MMTMSKIKFRVNDPKKRELPYAPERSYKSYRSELMEDFQGRCGYCNSYFGIIKKDYHIDHFVPQRIILKSRTHNHLLNDYKNLVLSCPTCNGSKSGKWPSEDPDKSIVSEQGFVDPSDQSYSDMFFRDNNGRIHPNESNLANYIHKELKLYLRKHQIVWSIENVISILKSKELNDENEMLTLLLSLLTEHFEIDKFN</sequence>
<dbReference type="Proteomes" id="UP000481087">
    <property type="component" value="Unassembled WGS sequence"/>
</dbReference>
<organism evidence="2 3">
    <name type="scientific">Paenibacillus silvestris</name>
    <dbReference type="NCBI Taxonomy" id="2606219"/>
    <lineage>
        <taxon>Bacteria</taxon>
        <taxon>Bacillati</taxon>
        <taxon>Bacillota</taxon>
        <taxon>Bacilli</taxon>
        <taxon>Bacillales</taxon>
        <taxon>Paenibacillaceae</taxon>
        <taxon>Paenibacillus</taxon>
    </lineage>
</organism>
<keyword evidence="2" id="KW-0378">Hydrolase</keyword>
<protein>
    <submittedName>
        <fullName evidence="2">HNH endonuclease</fullName>
    </submittedName>
</protein>
<feature type="domain" description="HNH nuclease" evidence="1">
    <location>
        <begin position="29"/>
        <end position="92"/>
    </location>
</feature>
<name>A0A6L8UU84_9BACL</name>
<dbReference type="CDD" id="cd00085">
    <property type="entry name" value="HNHc"/>
    <property type="match status" value="1"/>
</dbReference>
<dbReference type="InterPro" id="IPR003615">
    <property type="entry name" value="HNH_nuc"/>
</dbReference>
<dbReference type="GO" id="GO:0008270">
    <property type="term" value="F:zinc ion binding"/>
    <property type="evidence" value="ECO:0007669"/>
    <property type="project" value="InterPro"/>
</dbReference>
<dbReference type="AlphaFoldDB" id="A0A6L8UU84"/>
<dbReference type="GO" id="GO:0004519">
    <property type="term" value="F:endonuclease activity"/>
    <property type="evidence" value="ECO:0007669"/>
    <property type="project" value="UniProtKB-KW"/>
</dbReference>
<dbReference type="InterPro" id="IPR002711">
    <property type="entry name" value="HNH"/>
</dbReference>
<gene>
    <name evidence="2" type="ORF">GQF01_00735</name>
</gene>
<dbReference type="GO" id="GO:0003676">
    <property type="term" value="F:nucleic acid binding"/>
    <property type="evidence" value="ECO:0007669"/>
    <property type="project" value="InterPro"/>
</dbReference>
<dbReference type="SMART" id="SM00507">
    <property type="entry name" value="HNHc"/>
    <property type="match status" value="1"/>
</dbReference>
<evidence type="ECO:0000313" key="3">
    <source>
        <dbReference type="Proteomes" id="UP000481087"/>
    </source>
</evidence>
<dbReference type="Gene3D" id="1.10.30.50">
    <property type="match status" value="1"/>
</dbReference>
<dbReference type="EMBL" id="WTUZ01000002">
    <property type="protein sequence ID" value="MZQ80680.1"/>
    <property type="molecule type" value="Genomic_DNA"/>
</dbReference>
<comment type="caution">
    <text evidence="2">The sequence shown here is derived from an EMBL/GenBank/DDBJ whole genome shotgun (WGS) entry which is preliminary data.</text>
</comment>
<reference evidence="2 3" key="1">
    <citation type="submission" date="2019-12" db="EMBL/GenBank/DDBJ databases">
        <title>Paenibacillus sp. nov. sp. isolated from soil.</title>
        <authorList>
            <person name="Kim J."/>
            <person name="Jeong S.E."/>
            <person name="Jung H.S."/>
            <person name="Jeon C.O."/>
        </authorList>
    </citation>
    <scope>NUCLEOTIDE SEQUENCE [LARGE SCALE GENOMIC DNA]</scope>
    <source>
        <strain evidence="2 3">5J-6</strain>
    </source>
</reference>
<dbReference type="Pfam" id="PF01844">
    <property type="entry name" value="HNH"/>
    <property type="match status" value="1"/>
</dbReference>